<dbReference type="Proteomes" id="UP000317243">
    <property type="component" value="Unassembled WGS sequence"/>
</dbReference>
<dbReference type="AlphaFoldDB" id="A0A5C5X5G3"/>
<dbReference type="EMBL" id="SIHI01000001">
    <property type="protein sequence ID" value="TWT57859.1"/>
    <property type="molecule type" value="Genomic_DNA"/>
</dbReference>
<accession>A0A5C5X5G3</accession>
<evidence type="ECO:0000259" key="1">
    <source>
        <dbReference type="Pfam" id="PF04028"/>
    </source>
</evidence>
<organism evidence="2 3">
    <name type="scientific">Thalassoglobus neptunius</name>
    <dbReference type="NCBI Taxonomy" id="1938619"/>
    <lineage>
        <taxon>Bacteria</taxon>
        <taxon>Pseudomonadati</taxon>
        <taxon>Planctomycetota</taxon>
        <taxon>Planctomycetia</taxon>
        <taxon>Planctomycetales</taxon>
        <taxon>Planctomycetaceae</taxon>
        <taxon>Thalassoglobus</taxon>
    </lineage>
</organism>
<comment type="caution">
    <text evidence="2">The sequence shown here is derived from an EMBL/GenBank/DDBJ whole genome shotgun (WGS) entry which is preliminary data.</text>
</comment>
<protein>
    <recommendedName>
        <fullName evidence="1">DUF374 domain-containing protein</fullName>
    </recommendedName>
</protein>
<sequence>MRIRSEFMVGVASRMLVWVMRLLFLTVRVRKFVAVPGGTPDDQNGENCHSFSIWHDSLLVTIFIVRRPRMFALVGRHRDGSYVSNVLRAVGIRPVRGSSSRGGAQAAAELIQQSRGHDLAMTPDGPRGPRRQMKPGCAFIASHTEKTVVPMAFSCSRAWHVRGSWTDLMIPKPFSTVYALAGPPIAVPKGASRAELVNATREIQAEMDRLNEIAVRLAEGEDLDVPTLLTQSECQSAAA</sequence>
<keyword evidence="3" id="KW-1185">Reference proteome</keyword>
<evidence type="ECO:0000313" key="3">
    <source>
        <dbReference type="Proteomes" id="UP000317243"/>
    </source>
</evidence>
<evidence type="ECO:0000313" key="2">
    <source>
        <dbReference type="EMBL" id="TWT57859.1"/>
    </source>
</evidence>
<proteinExistence type="predicted"/>
<dbReference type="OrthoDB" id="9810508at2"/>
<dbReference type="RefSeq" id="WP_146507861.1">
    <property type="nucleotide sequence ID" value="NZ_SIHI01000001.1"/>
</dbReference>
<feature type="domain" description="DUF374" evidence="1">
    <location>
        <begin position="66"/>
        <end position="130"/>
    </location>
</feature>
<dbReference type="InterPro" id="IPR007172">
    <property type="entry name" value="DUF374"/>
</dbReference>
<dbReference type="CDD" id="cd07983">
    <property type="entry name" value="LPLAT_DUF374-like"/>
    <property type="match status" value="1"/>
</dbReference>
<name>A0A5C5X5G3_9PLAN</name>
<reference evidence="2 3" key="1">
    <citation type="submission" date="2019-02" db="EMBL/GenBank/DDBJ databases">
        <title>Deep-cultivation of Planctomycetes and their phenomic and genomic characterization uncovers novel biology.</title>
        <authorList>
            <person name="Wiegand S."/>
            <person name="Jogler M."/>
            <person name="Boedeker C."/>
            <person name="Pinto D."/>
            <person name="Vollmers J."/>
            <person name="Rivas-Marin E."/>
            <person name="Kohn T."/>
            <person name="Peeters S.H."/>
            <person name="Heuer A."/>
            <person name="Rast P."/>
            <person name="Oberbeckmann S."/>
            <person name="Bunk B."/>
            <person name="Jeske O."/>
            <person name="Meyerdierks A."/>
            <person name="Storesund J.E."/>
            <person name="Kallscheuer N."/>
            <person name="Luecker S."/>
            <person name="Lage O.M."/>
            <person name="Pohl T."/>
            <person name="Merkel B.J."/>
            <person name="Hornburger P."/>
            <person name="Mueller R.-W."/>
            <person name="Bruemmer F."/>
            <person name="Labrenz M."/>
            <person name="Spormann A.M."/>
            <person name="Op Den Camp H."/>
            <person name="Overmann J."/>
            <person name="Amann R."/>
            <person name="Jetten M.S.M."/>
            <person name="Mascher T."/>
            <person name="Medema M.H."/>
            <person name="Devos D.P."/>
            <person name="Kaster A.-K."/>
            <person name="Ovreas L."/>
            <person name="Rohde M."/>
            <person name="Galperin M.Y."/>
            <person name="Jogler C."/>
        </authorList>
    </citation>
    <scope>NUCLEOTIDE SEQUENCE [LARGE SCALE GENOMIC DNA]</scope>
    <source>
        <strain evidence="2 3">KOR42</strain>
    </source>
</reference>
<gene>
    <name evidence="2" type="ORF">KOR42_12260</name>
</gene>
<dbReference type="Pfam" id="PF04028">
    <property type="entry name" value="DUF374"/>
    <property type="match status" value="1"/>
</dbReference>